<keyword evidence="1" id="KW-0732">Signal</keyword>
<evidence type="ECO:0000313" key="2">
    <source>
        <dbReference type="EMBL" id="PWW77286.1"/>
    </source>
</evidence>
<evidence type="ECO:0000256" key="1">
    <source>
        <dbReference type="SAM" id="SignalP"/>
    </source>
</evidence>
<dbReference type="OrthoDB" id="2251794at2759"/>
<sequence length="245" mass="25960">MHLERLLLGIFLPATEFFAQTCTINNGRQGECIKTTACSSGGGRSEAGHCPGDSTIQCCTYGTCTNSAGISGLCQPISTCTGSTQAGHCPGPAHIQCCTNGGRGNLPGLNALQSTRARQVMAVARVQGVGMRGCQVGIVTGMQESGMRVLANTNVPESMNYPHDGTGSDHDSVGIFQQRPRFWGTVKDCMDPTTSSQKFFVALKRVAGWQSMTIGEAAQSVQRSAFPDAYDKWVPLARRVCNAGF</sequence>
<organism evidence="2 3">
    <name type="scientific">Tuber magnatum</name>
    <name type="common">white Piedmont truffle</name>
    <dbReference type="NCBI Taxonomy" id="42249"/>
    <lineage>
        <taxon>Eukaryota</taxon>
        <taxon>Fungi</taxon>
        <taxon>Dikarya</taxon>
        <taxon>Ascomycota</taxon>
        <taxon>Pezizomycotina</taxon>
        <taxon>Pezizomycetes</taxon>
        <taxon>Pezizales</taxon>
        <taxon>Tuberaceae</taxon>
        <taxon>Tuber</taxon>
    </lineage>
</organism>
<proteinExistence type="predicted"/>
<gene>
    <name evidence="2" type="ORF">C7212DRAFT_185579</name>
</gene>
<name>A0A317SV53_9PEZI</name>
<accession>A0A317SV53</accession>
<feature type="signal peptide" evidence="1">
    <location>
        <begin position="1"/>
        <end position="19"/>
    </location>
</feature>
<reference evidence="2 3" key="1">
    <citation type="submission" date="2018-03" db="EMBL/GenBank/DDBJ databases">
        <title>Genomes of Pezizomycetes fungi and the evolution of truffles.</title>
        <authorList>
            <person name="Murat C."/>
            <person name="Payen T."/>
            <person name="Noel B."/>
            <person name="Kuo A."/>
            <person name="Martin F.M."/>
        </authorList>
    </citation>
    <scope>NUCLEOTIDE SEQUENCE [LARGE SCALE GENOMIC DNA]</scope>
    <source>
        <strain evidence="2">091103-1</strain>
    </source>
</reference>
<evidence type="ECO:0000313" key="3">
    <source>
        <dbReference type="Proteomes" id="UP000246991"/>
    </source>
</evidence>
<protein>
    <submittedName>
        <fullName evidence="2">Uncharacterized protein</fullName>
    </submittedName>
</protein>
<comment type="caution">
    <text evidence="2">The sequence shown here is derived from an EMBL/GenBank/DDBJ whole genome shotgun (WGS) entry which is preliminary data.</text>
</comment>
<dbReference type="EMBL" id="PYWC01000024">
    <property type="protein sequence ID" value="PWW77286.1"/>
    <property type="molecule type" value="Genomic_DNA"/>
</dbReference>
<keyword evidence="3" id="KW-1185">Reference proteome</keyword>
<dbReference type="AlphaFoldDB" id="A0A317SV53"/>
<feature type="chain" id="PRO_5016394214" evidence="1">
    <location>
        <begin position="20"/>
        <end position="245"/>
    </location>
</feature>
<dbReference type="Proteomes" id="UP000246991">
    <property type="component" value="Unassembled WGS sequence"/>
</dbReference>